<comment type="caution">
    <text evidence="1">The sequence shown here is derived from an EMBL/GenBank/DDBJ whole genome shotgun (WGS) entry which is preliminary data.</text>
</comment>
<accession>A0A067W3W6</accession>
<sequence>MLNRLKLWNKTAIIITLSVFCSNSTYGIDVNNTQESSYNSFYFFKRGMSAYKNGQINQAISALRCAANMGHIGANWKLGHIYADGDGVPEDDYKAYNFFAYIVEKGADLGSENESYVSDSLVKLAGYIKKGIPQSPVKSNPSYATRLYMQAAMNYGNSKAQYYLGQIFLKGEGREKNLVQAARWFQLSARKGNPPAQAMLGNMLFQAGKTVCGVAMLTAAYEKANPKDRDWIGPMQERAFSACDEFERSRAMSLVADMLKNNSF</sequence>
<organism evidence="1 2">
    <name type="scientific">Bartonella koehlerae C-29</name>
    <dbReference type="NCBI Taxonomy" id="1134510"/>
    <lineage>
        <taxon>Bacteria</taxon>
        <taxon>Pseudomonadati</taxon>
        <taxon>Pseudomonadota</taxon>
        <taxon>Alphaproteobacteria</taxon>
        <taxon>Hyphomicrobiales</taxon>
        <taxon>Bartonellaceae</taxon>
        <taxon>Bartonella</taxon>
    </lineage>
</organism>
<dbReference type="SMART" id="SM00671">
    <property type="entry name" value="SEL1"/>
    <property type="match status" value="3"/>
</dbReference>
<dbReference type="InterPro" id="IPR011990">
    <property type="entry name" value="TPR-like_helical_dom_sf"/>
</dbReference>
<protein>
    <recommendedName>
        <fullName evidence="3">Exopolysaccharide production negative regulator</fullName>
    </recommendedName>
</protein>
<dbReference type="STRING" id="1134510.O9A_01174"/>
<dbReference type="eggNOG" id="COG0790">
    <property type="taxonomic scope" value="Bacteria"/>
</dbReference>
<keyword evidence="2" id="KW-1185">Reference proteome</keyword>
<dbReference type="SUPFAM" id="SSF81901">
    <property type="entry name" value="HCP-like"/>
    <property type="match status" value="1"/>
</dbReference>
<dbReference type="InterPro" id="IPR006597">
    <property type="entry name" value="Sel1-like"/>
</dbReference>
<dbReference type="Gene3D" id="1.25.40.10">
    <property type="entry name" value="Tetratricopeptide repeat domain"/>
    <property type="match status" value="1"/>
</dbReference>
<evidence type="ECO:0008006" key="3">
    <source>
        <dbReference type="Google" id="ProtNLM"/>
    </source>
</evidence>
<gene>
    <name evidence="1" type="ORF">O9A_01174</name>
</gene>
<dbReference type="AlphaFoldDB" id="A0A067W3W6"/>
<dbReference type="PANTHER" id="PTHR11102">
    <property type="entry name" value="SEL-1-LIKE PROTEIN"/>
    <property type="match status" value="1"/>
</dbReference>
<dbReference type="EMBL" id="AHPL01000010">
    <property type="protein sequence ID" value="KEC54560.1"/>
    <property type="molecule type" value="Genomic_DNA"/>
</dbReference>
<dbReference type="OrthoDB" id="9796900at2"/>
<dbReference type="InterPro" id="IPR050767">
    <property type="entry name" value="Sel1_AlgK"/>
</dbReference>
<evidence type="ECO:0000313" key="2">
    <source>
        <dbReference type="Proteomes" id="UP000027015"/>
    </source>
</evidence>
<dbReference type="Proteomes" id="UP000027015">
    <property type="component" value="Unassembled WGS sequence"/>
</dbReference>
<evidence type="ECO:0000313" key="1">
    <source>
        <dbReference type="EMBL" id="KEC54560.1"/>
    </source>
</evidence>
<reference evidence="1 2" key="1">
    <citation type="submission" date="2012-04" db="EMBL/GenBank/DDBJ databases">
        <title>The Genome Sequence of Bartonella koehlerae C-29.</title>
        <authorList>
            <consortium name="The Broad Institute Genome Sequencing Platform"/>
            <consortium name="The Broad Institute Genome Sequencing Center for Infectious Disease"/>
            <person name="Feldgarden M."/>
            <person name="Kirby J."/>
            <person name="Kosoy M."/>
            <person name="Birtles R."/>
            <person name="Probert W.S."/>
            <person name="Chiaraviglio L."/>
            <person name="Walker B."/>
            <person name="Young S.K."/>
            <person name="Zeng Q."/>
            <person name="Gargeya S."/>
            <person name="Fitzgerald M."/>
            <person name="Haas B."/>
            <person name="Abouelleil A."/>
            <person name="Alvarado L."/>
            <person name="Arachchi H.M."/>
            <person name="Berlin A.M."/>
            <person name="Chapman S.B."/>
            <person name="Goldberg J."/>
            <person name="Griggs A."/>
            <person name="Gujja S."/>
            <person name="Hansen M."/>
            <person name="Howarth C."/>
            <person name="Imamovic A."/>
            <person name="Larimer J."/>
            <person name="McCowen C."/>
            <person name="Montmayeur A."/>
            <person name="Murphy C."/>
            <person name="Neiman D."/>
            <person name="Pearson M."/>
            <person name="Priest M."/>
            <person name="Roberts A."/>
            <person name="Saif S."/>
            <person name="Shea T."/>
            <person name="Sisk P."/>
            <person name="Sykes S."/>
            <person name="Wortman J."/>
            <person name="Nusbaum C."/>
            <person name="Birren B."/>
        </authorList>
    </citation>
    <scope>NUCLEOTIDE SEQUENCE [LARGE SCALE GENOMIC DNA]</scope>
    <source>
        <strain evidence="1 2">C-29</strain>
    </source>
</reference>
<dbReference type="PANTHER" id="PTHR11102:SF160">
    <property type="entry name" value="ERAD-ASSOCIATED E3 UBIQUITIN-PROTEIN LIGASE COMPONENT HRD3"/>
    <property type="match status" value="1"/>
</dbReference>
<proteinExistence type="predicted"/>
<name>A0A067W3W6_9HYPH</name>
<dbReference type="Pfam" id="PF08238">
    <property type="entry name" value="Sel1"/>
    <property type="match status" value="4"/>
</dbReference>
<dbReference type="HOGENOM" id="CLU_067747_1_0_5"/>
<dbReference type="RefSeq" id="WP_034459637.1">
    <property type="nucleotide sequence ID" value="NZ_CADEAH010000017.1"/>
</dbReference>
<dbReference type="PATRIC" id="fig|1134510.3.peg.1316"/>